<protein>
    <submittedName>
        <fullName evidence="2">Uncharacterized protein LOC104736567</fullName>
    </submittedName>
</protein>
<name>A0ABM0VEB2_CAMSA</name>
<evidence type="ECO:0000313" key="1">
    <source>
        <dbReference type="Proteomes" id="UP000694864"/>
    </source>
</evidence>
<dbReference type="PANTHER" id="PTHR37248:SF1">
    <property type="entry name" value="TRANSLATION INITIATION FACTOR"/>
    <property type="match status" value="1"/>
</dbReference>
<proteinExistence type="predicted"/>
<gene>
    <name evidence="2" type="primary">LOC104736567</name>
</gene>
<dbReference type="RefSeq" id="XP_010454871.1">
    <property type="nucleotide sequence ID" value="XM_010456569.2"/>
</dbReference>
<organism evidence="1 2">
    <name type="scientific">Camelina sativa</name>
    <name type="common">False flax</name>
    <name type="synonym">Myagrum sativum</name>
    <dbReference type="NCBI Taxonomy" id="90675"/>
    <lineage>
        <taxon>Eukaryota</taxon>
        <taxon>Viridiplantae</taxon>
        <taxon>Streptophyta</taxon>
        <taxon>Embryophyta</taxon>
        <taxon>Tracheophyta</taxon>
        <taxon>Spermatophyta</taxon>
        <taxon>Magnoliopsida</taxon>
        <taxon>eudicotyledons</taxon>
        <taxon>Gunneridae</taxon>
        <taxon>Pentapetalae</taxon>
        <taxon>rosids</taxon>
        <taxon>malvids</taxon>
        <taxon>Brassicales</taxon>
        <taxon>Brassicaceae</taxon>
        <taxon>Camelineae</taxon>
        <taxon>Camelina</taxon>
    </lineage>
</organism>
<dbReference type="GeneID" id="104736567"/>
<dbReference type="Proteomes" id="UP000694864">
    <property type="component" value="Chromosome 13"/>
</dbReference>
<dbReference type="PANTHER" id="PTHR37248">
    <property type="entry name" value="TRANSLATION INITIATION FACTOR"/>
    <property type="match status" value="1"/>
</dbReference>
<accession>A0ABM0VEB2</accession>
<reference evidence="2" key="2">
    <citation type="submission" date="2025-08" db="UniProtKB">
        <authorList>
            <consortium name="RefSeq"/>
        </authorList>
    </citation>
    <scope>IDENTIFICATION</scope>
    <source>
        <tissue evidence="2">Leaf</tissue>
    </source>
</reference>
<reference evidence="1" key="1">
    <citation type="journal article" date="2014" name="Nat. Commun.">
        <title>The emerging biofuel crop Camelina sativa retains a highly undifferentiated hexaploid genome structure.</title>
        <authorList>
            <person name="Kagale S."/>
            <person name="Koh C."/>
            <person name="Nixon J."/>
            <person name="Bollina V."/>
            <person name="Clarke W.E."/>
            <person name="Tuteja R."/>
            <person name="Spillane C."/>
            <person name="Robinson S.J."/>
            <person name="Links M.G."/>
            <person name="Clarke C."/>
            <person name="Higgins E.E."/>
            <person name="Huebert T."/>
            <person name="Sharpe A.G."/>
            <person name="Parkin I.A."/>
        </authorList>
    </citation>
    <scope>NUCLEOTIDE SEQUENCE [LARGE SCALE GENOMIC DNA]</scope>
    <source>
        <strain evidence="1">cv. DH55</strain>
    </source>
</reference>
<sequence length="225" mass="25611">MYSPKMPKRKAKECVKLTEEDDKRIRREEKKEDLVDEEVERQIAAIRAIRDVEIEQTITALRLLRSYFTEEQLDTPVLDFFKENLPDLSISRNEETGEIELKWKDENGDSSILKRLSMGFPDFYNTRPSLLGGYDLPDNVKASLLGTDNPQLENLVFQGTSDNHMLASHAAFQTPGVNGQRLSFGMTPKTRRLPKPGEMMLSVHGSPLGVYKEDHNIGAINEENS</sequence>
<evidence type="ECO:0000313" key="2">
    <source>
        <dbReference type="RefSeq" id="XP_010454871.1"/>
    </source>
</evidence>
<keyword evidence="1" id="KW-1185">Reference proteome</keyword>